<sequence>MTGYLGFDPQQLLMLRDAMQRSALHLGTISCNDIEATAAVGTIRRVQQQLAERWVPLISSMMECRAMTGYVPVQLGLGDLVTSRLGVIQSLYGWTVVTDPIAGVTTAVTTDQAQALGWVLSHRDIADLVSDVELAWLDRTMSAIEASPALSAAFMANMTRVGWSRLCTRLGDDRIALLADQAITGRLNDANHDRLADIDAVFRSLGAILAGDHGPHHSAEPVWLDESMSPYASALLIQSLRLERDDLVATATTLIQRYRRGGWADVQRSGPGTADLLMQTMLDTPGAAAAFLRRAAQDPALVFDAAHSAVLTERFVLAGTNPAAISIVEAGAIVPALVLYLRDRYNNQAGFYGQHDVNTSTFTIDLIAPWLLQFTAAHSSDWALQPGEGATLLGSVIIDNAAFTELMARRELIATGLATAIAGRTSDVSLAEQSRHAGQDLAAVLGLIDTLARRQAITNTVGSNELWDTGFSLISAAASFIPGGLTTTVGSGVALNGLRAVLTAQGIAPKSSGAVTHDTLFALDWMTAVAAATVVCAVFDQMVADGRVAAGTPTPPLPDPTTPAPGAAYSAAFGAWLDHVSIGEQALVLDGLKQTIMSTHEAERNAVELTAG</sequence>
<dbReference type="AlphaFoldDB" id="A0A6J7FHP1"/>
<organism evidence="1">
    <name type="scientific">freshwater metagenome</name>
    <dbReference type="NCBI Taxonomy" id="449393"/>
    <lineage>
        <taxon>unclassified sequences</taxon>
        <taxon>metagenomes</taxon>
        <taxon>ecological metagenomes</taxon>
    </lineage>
</organism>
<proteinExistence type="predicted"/>
<accession>A0A6J7FHP1</accession>
<dbReference type="EMBL" id="CAFBLP010000123">
    <property type="protein sequence ID" value="CAB4893015.1"/>
    <property type="molecule type" value="Genomic_DNA"/>
</dbReference>
<gene>
    <name evidence="1" type="ORF">UFOPK3376_02991</name>
</gene>
<evidence type="ECO:0000313" key="1">
    <source>
        <dbReference type="EMBL" id="CAB4893015.1"/>
    </source>
</evidence>
<protein>
    <submittedName>
        <fullName evidence="1">Unannotated protein</fullName>
    </submittedName>
</protein>
<name>A0A6J7FHP1_9ZZZZ</name>
<reference evidence="1" key="1">
    <citation type="submission" date="2020-05" db="EMBL/GenBank/DDBJ databases">
        <authorList>
            <person name="Chiriac C."/>
            <person name="Salcher M."/>
            <person name="Ghai R."/>
            <person name="Kavagutti S V."/>
        </authorList>
    </citation>
    <scope>NUCLEOTIDE SEQUENCE</scope>
</reference>